<evidence type="ECO:0000313" key="2">
    <source>
        <dbReference type="Proteomes" id="UP001281447"/>
    </source>
</evidence>
<sequence length="70" mass="7546">MALVTTLIASGLGQYGAAMAASPRHDLGVHYTRLMAELANYSNDGAKIMIENGWMEQPPIAADRKKLAKD</sequence>
<keyword evidence="2" id="KW-1185">Reference proteome</keyword>
<comment type="caution">
    <text evidence="1">The sequence shown here is derived from an EMBL/GenBank/DDBJ whole genome shotgun (WGS) entry which is preliminary data.</text>
</comment>
<organism evidence="1 2">
    <name type="scientific">Tigheibacillus halophilus</name>
    <dbReference type="NCBI Taxonomy" id="361280"/>
    <lineage>
        <taxon>Bacteria</taxon>
        <taxon>Bacillati</taxon>
        <taxon>Bacillota</taxon>
        <taxon>Bacilli</taxon>
        <taxon>Bacillales</taxon>
        <taxon>Bacillaceae</taxon>
        <taxon>Tigheibacillus</taxon>
    </lineage>
</organism>
<evidence type="ECO:0000313" key="1">
    <source>
        <dbReference type="EMBL" id="MDY0395572.1"/>
    </source>
</evidence>
<dbReference type="EMBL" id="JAWDIP010000003">
    <property type="protein sequence ID" value="MDY0395572.1"/>
    <property type="molecule type" value="Genomic_DNA"/>
</dbReference>
<gene>
    <name evidence="1" type="ORF">RWE15_15500</name>
</gene>
<dbReference type="Pfam" id="PF11553">
    <property type="entry name" value="DUF3231"/>
    <property type="match status" value="1"/>
</dbReference>
<dbReference type="InterPro" id="IPR021617">
    <property type="entry name" value="DUF3231"/>
</dbReference>
<reference evidence="1 2" key="1">
    <citation type="submission" date="2023-10" db="EMBL/GenBank/DDBJ databases">
        <title>Virgibacillus halophilus 5B73C genome.</title>
        <authorList>
            <person name="Miliotis G."/>
            <person name="Sengupta P."/>
            <person name="Hameed A."/>
            <person name="Chuvochina M."/>
            <person name="Mcdonagh F."/>
            <person name="Simpson A.C."/>
            <person name="Singh N.K."/>
            <person name="Rekha P.D."/>
            <person name="Raman K."/>
            <person name="Hugenholtz P."/>
            <person name="Venkateswaran K."/>
        </authorList>
    </citation>
    <scope>NUCLEOTIDE SEQUENCE [LARGE SCALE GENOMIC DNA]</scope>
    <source>
        <strain evidence="1 2">5B73C</strain>
    </source>
</reference>
<accession>A0ABU5CA91</accession>
<proteinExistence type="predicted"/>
<protein>
    <submittedName>
        <fullName evidence="1">DUF3231 family protein</fullName>
    </submittedName>
</protein>
<dbReference type="Proteomes" id="UP001281447">
    <property type="component" value="Unassembled WGS sequence"/>
</dbReference>
<name>A0ABU5CA91_9BACI</name>
<dbReference type="Gene3D" id="1.20.1260.10">
    <property type="match status" value="1"/>
</dbReference>
<dbReference type="InterPro" id="IPR012347">
    <property type="entry name" value="Ferritin-like"/>
</dbReference>